<evidence type="ECO:0000313" key="3">
    <source>
        <dbReference type="EMBL" id="ANY68887.1"/>
    </source>
</evidence>
<dbReference type="EMBL" id="CP016808">
    <property type="protein sequence ID" value="ANY68887.1"/>
    <property type="molecule type" value="Genomic_DNA"/>
</dbReference>
<reference evidence="3" key="1">
    <citation type="submission" date="2016-08" db="EMBL/GenBank/DDBJ databases">
        <title>Complete Genome Seqeunce of Paenibacillus sp. BIHB 4019 from tea rhizoplane.</title>
        <authorList>
            <person name="Thakur R."/>
            <person name="Swarnkar M.K."/>
            <person name="Gulati A."/>
        </authorList>
    </citation>
    <scope>NUCLEOTIDE SEQUENCE [LARGE SCALE GENOMIC DNA]</scope>
    <source>
        <strain evidence="3">BIHB4019</strain>
    </source>
</reference>
<evidence type="ECO:0000256" key="2">
    <source>
        <dbReference type="PIRSR" id="PIRSR613078-2"/>
    </source>
</evidence>
<proteinExistence type="predicted"/>
<protein>
    <submittedName>
        <fullName evidence="3">Phosphoglycerate kinase</fullName>
    </submittedName>
</protein>
<dbReference type="InterPro" id="IPR050275">
    <property type="entry name" value="PGM_Phosphatase"/>
</dbReference>
<dbReference type="PANTHER" id="PTHR48100">
    <property type="entry name" value="BROAD-SPECIFICITY PHOSPHATASE YOR283W-RELATED"/>
    <property type="match status" value="1"/>
</dbReference>
<gene>
    <name evidence="3" type="ORF">BBD42_22205</name>
</gene>
<dbReference type="InterPro" id="IPR013078">
    <property type="entry name" value="His_Pase_superF_clade-1"/>
</dbReference>
<accession>A0A1B2DMF8</accession>
<organism evidence="3">
    <name type="scientific">Paenibacillus sp. BIHB 4019</name>
    <dbReference type="NCBI Taxonomy" id="1870819"/>
    <lineage>
        <taxon>Bacteria</taxon>
        <taxon>Bacillati</taxon>
        <taxon>Bacillota</taxon>
        <taxon>Bacilli</taxon>
        <taxon>Bacillales</taxon>
        <taxon>Paenibacillaceae</taxon>
        <taxon>Paenibacillus</taxon>
    </lineage>
</organism>
<dbReference type="AlphaFoldDB" id="A0A1B2DMF8"/>
<dbReference type="GO" id="GO:0005737">
    <property type="term" value="C:cytoplasm"/>
    <property type="evidence" value="ECO:0007669"/>
    <property type="project" value="TreeGrafter"/>
</dbReference>
<keyword evidence="3" id="KW-0418">Kinase</keyword>
<name>A0A1B2DMF8_9BACL</name>
<evidence type="ECO:0000256" key="1">
    <source>
        <dbReference type="PIRSR" id="PIRSR613078-1"/>
    </source>
</evidence>
<feature type="binding site" evidence="2">
    <location>
        <begin position="84"/>
        <end position="87"/>
    </location>
    <ligand>
        <name>substrate</name>
    </ligand>
</feature>
<dbReference type="GO" id="GO:0016301">
    <property type="term" value="F:kinase activity"/>
    <property type="evidence" value="ECO:0007669"/>
    <property type="project" value="UniProtKB-KW"/>
</dbReference>
<dbReference type="RefSeq" id="WP_099519950.1">
    <property type="nucleotide sequence ID" value="NZ_CP016808.1"/>
</dbReference>
<dbReference type="GO" id="GO:0016791">
    <property type="term" value="F:phosphatase activity"/>
    <property type="evidence" value="ECO:0007669"/>
    <property type="project" value="TreeGrafter"/>
</dbReference>
<dbReference type="SMART" id="SM00855">
    <property type="entry name" value="PGAM"/>
    <property type="match status" value="1"/>
</dbReference>
<dbReference type="InterPro" id="IPR029033">
    <property type="entry name" value="His_PPase_superfam"/>
</dbReference>
<dbReference type="SUPFAM" id="SSF53254">
    <property type="entry name" value="Phosphoglycerate mutase-like"/>
    <property type="match status" value="1"/>
</dbReference>
<feature type="active site" description="Tele-phosphohistidine intermediate" evidence="1">
    <location>
        <position position="8"/>
    </location>
</feature>
<dbReference type="PANTHER" id="PTHR48100:SF1">
    <property type="entry name" value="HISTIDINE PHOSPHATASE FAMILY PROTEIN-RELATED"/>
    <property type="match status" value="1"/>
</dbReference>
<dbReference type="CDD" id="cd07067">
    <property type="entry name" value="HP_PGM_like"/>
    <property type="match status" value="1"/>
</dbReference>
<dbReference type="Pfam" id="PF00300">
    <property type="entry name" value="His_Phos_1"/>
    <property type="match status" value="1"/>
</dbReference>
<keyword evidence="3" id="KW-0808">Transferase</keyword>
<feature type="active site" description="Proton donor/acceptor" evidence="1">
    <location>
        <position position="84"/>
    </location>
</feature>
<dbReference type="Gene3D" id="3.40.50.1240">
    <property type="entry name" value="Phosphoglycerate mutase-like"/>
    <property type="match status" value="1"/>
</dbReference>
<sequence length="198" mass="22675">MIIGLVRHGNTDWNKLGKIQGQTDIPLNERGVAQAVALANRLSEDQKLWDAVISSDLQRARETARIVADKLGIPLLAPDERLRERFYGDIEGTTEQERIARWGEQWRQAEVGQESDETVRGRGRSFVEEWRRGNPEGRLLVVTHGSFLAQLLDELCSGLEKQFLDNMSYSILQFNENEWESLLYNCSRHLQQLDQVGV</sequence>
<feature type="binding site" evidence="2">
    <location>
        <position position="59"/>
    </location>
    <ligand>
        <name>substrate</name>
    </ligand>
</feature>
<feature type="binding site" evidence="2">
    <location>
        <begin position="7"/>
        <end position="14"/>
    </location>
    <ligand>
        <name>substrate</name>
    </ligand>
</feature>